<organism evidence="1 2">
    <name type="scientific">Mycena pura</name>
    <dbReference type="NCBI Taxonomy" id="153505"/>
    <lineage>
        <taxon>Eukaryota</taxon>
        <taxon>Fungi</taxon>
        <taxon>Dikarya</taxon>
        <taxon>Basidiomycota</taxon>
        <taxon>Agaricomycotina</taxon>
        <taxon>Agaricomycetes</taxon>
        <taxon>Agaricomycetidae</taxon>
        <taxon>Agaricales</taxon>
        <taxon>Marasmiineae</taxon>
        <taxon>Mycenaceae</taxon>
        <taxon>Mycena</taxon>
    </lineage>
</organism>
<feature type="non-terminal residue" evidence="1">
    <location>
        <position position="50"/>
    </location>
</feature>
<name>A0AAD6VMC5_9AGAR</name>
<reference evidence="1" key="1">
    <citation type="submission" date="2023-03" db="EMBL/GenBank/DDBJ databases">
        <title>Massive genome expansion in bonnet fungi (Mycena s.s.) driven by repeated elements and novel gene families across ecological guilds.</title>
        <authorList>
            <consortium name="Lawrence Berkeley National Laboratory"/>
            <person name="Harder C.B."/>
            <person name="Miyauchi S."/>
            <person name="Viragh M."/>
            <person name="Kuo A."/>
            <person name="Thoen E."/>
            <person name="Andreopoulos B."/>
            <person name="Lu D."/>
            <person name="Skrede I."/>
            <person name="Drula E."/>
            <person name="Henrissat B."/>
            <person name="Morin E."/>
            <person name="Kohler A."/>
            <person name="Barry K."/>
            <person name="LaButti K."/>
            <person name="Morin E."/>
            <person name="Salamov A."/>
            <person name="Lipzen A."/>
            <person name="Mereny Z."/>
            <person name="Hegedus B."/>
            <person name="Baldrian P."/>
            <person name="Stursova M."/>
            <person name="Weitz H."/>
            <person name="Taylor A."/>
            <person name="Grigoriev I.V."/>
            <person name="Nagy L.G."/>
            <person name="Martin F."/>
            <person name="Kauserud H."/>
        </authorList>
    </citation>
    <scope>NUCLEOTIDE SEQUENCE</scope>
    <source>
        <strain evidence="1">9144</strain>
    </source>
</reference>
<accession>A0AAD6VMC5</accession>
<proteinExistence type="predicted"/>
<keyword evidence="2" id="KW-1185">Reference proteome</keyword>
<gene>
    <name evidence="1" type="ORF">GGX14DRAFT_625076</name>
</gene>
<dbReference type="Proteomes" id="UP001219525">
    <property type="component" value="Unassembled WGS sequence"/>
</dbReference>
<dbReference type="AlphaFoldDB" id="A0AAD6VMC5"/>
<evidence type="ECO:0000313" key="2">
    <source>
        <dbReference type="Proteomes" id="UP001219525"/>
    </source>
</evidence>
<sequence>SGFRGKLIMALSVFGYFPSNLKLMPMYDVGIVNFMRSMAQFYADKHITVS</sequence>
<protein>
    <submittedName>
        <fullName evidence="1">Uncharacterized protein</fullName>
    </submittedName>
</protein>
<evidence type="ECO:0000313" key="1">
    <source>
        <dbReference type="EMBL" id="KAJ7210866.1"/>
    </source>
</evidence>
<dbReference type="EMBL" id="JARJCW010000027">
    <property type="protein sequence ID" value="KAJ7210866.1"/>
    <property type="molecule type" value="Genomic_DNA"/>
</dbReference>
<feature type="non-terminal residue" evidence="1">
    <location>
        <position position="1"/>
    </location>
</feature>
<comment type="caution">
    <text evidence="1">The sequence shown here is derived from an EMBL/GenBank/DDBJ whole genome shotgun (WGS) entry which is preliminary data.</text>
</comment>